<name>A0A397VCV8_9GLOM</name>
<reference evidence="2 3" key="1">
    <citation type="submission" date="2018-06" db="EMBL/GenBank/DDBJ databases">
        <title>Comparative genomics reveals the genomic features of Rhizophagus irregularis, R. cerebriforme, R. diaphanum and Gigaspora rosea, and their symbiotic lifestyle signature.</title>
        <authorList>
            <person name="Morin E."/>
            <person name="San Clemente H."/>
            <person name="Chen E.C.H."/>
            <person name="De La Providencia I."/>
            <person name="Hainaut M."/>
            <person name="Kuo A."/>
            <person name="Kohler A."/>
            <person name="Murat C."/>
            <person name="Tang N."/>
            <person name="Roy S."/>
            <person name="Loubradou J."/>
            <person name="Henrissat B."/>
            <person name="Grigoriev I.V."/>
            <person name="Corradi N."/>
            <person name="Roux C."/>
            <person name="Martin F.M."/>
        </authorList>
    </citation>
    <scope>NUCLEOTIDE SEQUENCE [LARGE SCALE GENOMIC DNA]</scope>
    <source>
        <strain evidence="2 3">DAOM 194757</strain>
    </source>
</reference>
<sequence length="139" mass="16285">MAFIFLCTLLVMFSMVNANPGYQSCERSSSFLNKLLINVNFAPPKPEDLYISFNTQWNFKDNYTTLNTELRFIISLYDFDNPWETISSFQDFAPGQSKIYRWDIVGIIYGLEFLNHTIEVILVDDHYIFGCSLFDRRMG</sequence>
<organism evidence="2 3">
    <name type="scientific">Gigaspora rosea</name>
    <dbReference type="NCBI Taxonomy" id="44941"/>
    <lineage>
        <taxon>Eukaryota</taxon>
        <taxon>Fungi</taxon>
        <taxon>Fungi incertae sedis</taxon>
        <taxon>Mucoromycota</taxon>
        <taxon>Glomeromycotina</taxon>
        <taxon>Glomeromycetes</taxon>
        <taxon>Diversisporales</taxon>
        <taxon>Gigasporaceae</taxon>
        <taxon>Gigaspora</taxon>
    </lineage>
</organism>
<keyword evidence="1" id="KW-0732">Signal</keyword>
<feature type="chain" id="PRO_5017330659" evidence="1">
    <location>
        <begin position="19"/>
        <end position="139"/>
    </location>
</feature>
<evidence type="ECO:0000313" key="2">
    <source>
        <dbReference type="EMBL" id="RIB17843.1"/>
    </source>
</evidence>
<feature type="signal peptide" evidence="1">
    <location>
        <begin position="1"/>
        <end position="18"/>
    </location>
</feature>
<dbReference type="EMBL" id="QKWP01000578">
    <property type="protein sequence ID" value="RIB17843.1"/>
    <property type="molecule type" value="Genomic_DNA"/>
</dbReference>
<gene>
    <name evidence="2" type="ORF">C2G38_2312070</name>
</gene>
<evidence type="ECO:0000256" key="1">
    <source>
        <dbReference type="SAM" id="SignalP"/>
    </source>
</evidence>
<comment type="caution">
    <text evidence="2">The sequence shown here is derived from an EMBL/GenBank/DDBJ whole genome shotgun (WGS) entry which is preliminary data.</text>
</comment>
<dbReference type="OrthoDB" id="10294625at2759"/>
<accession>A0A397VCV8</accession>
<proteinExistence type="predicted"/>
<keyword evidence="3" id="KW-1185">Reference proteome</keyword>
<protein>
    <submittedName>
        <fullName evidence="2">Uncharacterized protein</fullName>
    </submittedName>
</protein>
<dbReference type="Proteomes" id="UP000266673">
    <property type="component" value="Unassembled WGS sequence"/>
</dbReference>
<evidence type="ECO:0000313" key="3">
    <source>
        <dbReference type="Proteomes" id="UP000266673"/>
    </source>
</evidence>
<dbReference type="AlphaFoldDB" id="A0A397VCV8"/>